<dbReference type="InterPro" id="IPR018376">
    <property type="entry name" value="Enoyl-CoA_hyd/isom_CS"/>
</dbReference>
<dbReference type="GO" id="GO:0006635">
    <property type="term" value="P:fatty acid beta-oxidation"/>
    <property type="evidence" value="ECO:0007669"/>
    <property type="project" value="TreeGrafter"/>
</dbReference>
<dbReference type="Proteomes" id="UP000183995">
    <property type="component" value="Unassembled WGS sequence"/>
</dbReference>
<gene>
    <name evidence="5" type="ORF">SAMN02745823_02285</name>
</gene>
<dbReference type="PROSITE" id="PS00166">
    <property type="entry name" value="ENOYL_COA_HYDRATASE"/>
    <property type="match status" value="1"/>
</dbReference>
<dbReference type="PANTHER" id="PTHR11941:SF169">
    <property type="entry name" value="(7AS)-7A-METHYL-1,5-DIOXO-2,3,5,6,7,7A-HEXAHYDRO-1H-INDENE-CARBOXYL-COA HYDROLASE"/>
    <property type="match status" value="1"/>
</dbReference>
<keyword evidence="6" id="KW-1185">Reference proteome</keyword>
<comment type="similarity">
    <text evidence="1 4">Belongs to the enoyl-CoA hydratase/isomerase family.</text>
</comment>
<keyword evidence="2" id="KW-0443">Lipid metabolism</keyword>
<evidence type="ECO:0000313" key="5">
    <source>
        <dbReference type="EMBL" id="SHI07696.1"/>
    </source>
</evidence>
<evidence type="ECO:0000256" key="2">
    <source>
        <dbReference type="ARBA" id="ARBA00023098"/>
    </source>
</evidence>
<accession>A0A1M5Y6V1</accession>
<evidence type="ECO:0000256" key="3">
    <source>
        <dbReference type="ARBA" id="ARBA00023239"/>
    </source>
</evidence>
<organism evidence="5 6">
    <name type="scientific">Sporobacter termitidis DSM 10068</name>
    <dbReference type="NCBI Taxonomy" id="1123282"/>
    <lineage>
        <taxon>Bacteria</taxon>
        <taxon>Bacillati</taxon>
        <taxon>Bacillota</taxon>
        <taxon>Clostridia</taxon>
        <taxon>Eubacteriales</taxon>
        <taxon>Oscillospiraceae</taxon>
        <taxon>Sporobacter</taxon>
    </lineage>
</organism>
<evidence type="ECO:0000256" key="1">
    <source>
        <dbReference type="ARBA" id="ARBA00005254"/>
    </source>
</evidence>
<dbReference type="GO" id="GO:0016829">
    <property type="term" value="F:lyase activity"/>
    <property type="evidence" value="ECO:0007669"/>
    <property type="project" value="UniProtKB-KW"/>
</dbReference>
<dbReference type="InterPro" id="IPR029045">
    <property type="entry name" value="ClpP/crotonase-like_dom_sf"/>
</dbReference>
<dbReference type="SUPFAM" id="SSF52096">
    <property type="entry name" value="ClpP/crotonase"/>
    <property type="match status" value="1"/>
</dbReference>
<evidence type="ECO:0000256" key="4">
    <source>
        <dbReference type="RuleBase" id="RU003707"/>
    </source>
</evidence>
<dbReference type="Pfam" id="PF00378">
    <property type="entry name" value="ECH_1"/>
    <property type="match status" value="1"/>
</dbReference>
<proteinExistence type="inferred from homology"/>
<name>A0A1M5Y6V1_9FIRM</name>
<dbReference type="PANTHER" id="PTHR11941">
    <property type="entry name" value="ENOYL-COA HYDRATASE-RELATED"/>
    <property type="match status" value="1"/>
</dbReference>
<dbReference type="STRING" id="1123282.SAMN02745823_02285"/>
<dbReference type="CDD" id="cd06558">
    <property type="entry name" value="crotonase-like"/>
    <property type="match status" value="1"/>
</dbReference>
<sequence>MPEPAVNVKRLPDQPGALYIEFENPPMNQFTTDMWRRLVSVLRDARQDDGVRAVILSGAGDRAFSAGLAMEMLDTLQSDEDAALIYTLGFEVREALYALGKPVIAAVRGNCVGGGLEIALCCDLIYAAEGSKFMLPELNIGLVPGCGGAIHLAQKIPFNRAFEMILFSEKITAEEAKSLGLVNQVFPKESFDAELRAVVDKILSKPPVAVRALKELMAHANLSVNEMAALQAERRLSVDLMKTHDFKEAVSAFREKRTPVFTGK</sequence>
<dbReference type="AlphaFoldDB" id="A0A1M5Y6V1"/>
<dbReference type="Gene3D" id="3.90.226.10">
    <property type="entry name" value="2-enoyl-CoA Hydratase, Chain A, domain 1"/>
    <property type="match status" value="1"/>
</dbReference>
<protein>
    <submittedName>
        <fullName evidence="5">Enoyl-CoA hydratase</fullName>
    </submittedName>
</protein>
<dbReference type="EMBL" id="FQXV01000007">
    <property type="protein sequence ID" value="SHI07696.1"/>
    <property type="molecule type" value="Genomic_DNA"/>
</dbReference>
<keyword evidence="3" id="KW-0456">Lyase</keyword>
<evidence type="ECO:0000313" key="6">
    <source>
        <dbReference type="Proteomes" id="UP000183995"/>
    </source>
</evidence>
<dbReference type="InterPro" id="IPR001753">
    <property type="entry name" value="Enoyl-CoA_hydra/iso"/>
</dbReference>
<reference evidence="5 6" key="1">
    <citation type="submission" date="2016-11" db="EMBL/GenBank/DDBJ databases">
        <authorList>
            <person name="Jaros S."/>
            <person name="Januszkiewicz K."/>
            <person name="Wedrychowicz H."/>
        </authorList>
    </citation>
    <scope>NUCLEOTIDE SEQUENCE [LARGE SCALE GENOMIC DNA]</scope>
    <source>
        <strain evidence="5 6">DSM 10068</strain>
    </source>
</reference>